<name>A0A9W8S8E4_9HYPO</name>
<dbReference type="OrthoDB" id="1720422at2759"/>
<dbReference type="Proteomes" id="UP001152049">
    <property type="component" value="Unassembled WGS sequence"/>
</dbReference>
<keyword evidence="2" id="KW-1185">Reference proteome</keyword>
<sequence>MVKELHFETGIDEDPKRCIHAKDWLGYMGNWVEDEPRRTDTWNVNDQSHPLERDHLIRVKYECLAQRAVAIIERLEDSQLDNFSWNYTTCIPSEVLELLSLKQPTIGGLSFVTDPFCGRFNRWSRTSDVDLSSFRQLRHLSWKAPMGSHFDDAAATILNNAHHLQDLELELQSWSRERESMESRIINREDGSGDWNKTSASTLLARRIFGLHTRTPDSPPRPLYPSIRNLTLTRLPLKDEISGQEVTAASFNLNTLRSLTLRMCPYWMYLLSSFLDAGVTPELKTLEIVDFYLQTTRQAAIRKTSIITNFIDSFIGLEELFVSHCGPVSALDFWEHVAGHGSTLKRLVHHQRTTDQDEELISCRMGKDLPDFAMSQEDRHRIRQDPFQNPLSRLDLAFLGLTCAPKYLKDVLLPFVSKKSLKVLHLRHTGVNASSHPSWVFNKALDLKLTEAESSGKSINNIRMRNDGSGRKSRRVIVVDPEEIAIAVKERKQWNTPPLQHHFRIFADWAFGPEGIKSLEYIAIGDLSRGNRYEQDNALVCRNVEGESRFRVIGQRDGGPEWRDVKSRFGSALGACPVENLIPEYN</sequence>
<dbReference type="InterPro" id="IPR032675">
    <property type="entry name" value="LRR_dom_sf"/>
</dbReference>
<organism evidence="1 2">
    <name type="scientific">Fusarium torreyae</name>
    <dbReference type="NCBI Taxonomy" id="1237075"/>
    <lineage>
        <taxon>Eukaryota</taxon>
        <taxon>Fungi</taxon>
        <taxon>Dikarya</taxon>
        <taxon>Ascomycota</taxon>
        <taxon>Pezizomycotina</taxon>
        <taxon>Sordariomycetes</taxon>
        <taxon>Hypocreomycetidae</taxon>
        <taxon>Hypocreales</taxon>
        <taxon>Nectriaceae</taxon>
        <taxon>Fusarium</taxon>
    </lineage>
</organism>
<dbReference type="AlphaFoldDB" id="A0A9W8S8E4"/>
<accession>A0A9W8S8E4</accession>
<gene>
    <name evidence="1" type="ORF">NW762_003229</name>
</gene>
<dbReference type="EMBL" id="JAOQAZ010000004">
    <property type="protein sequence ID" value="KAJ4267130.1"/>
    <property type="molecule type" value="Genomic_DNA"/>
</dbReference>
<reference evidence="1" key="1">
    <citation type="submission" date="2022-09" db="EMBL/GenBank/DDBJ databases">
        <title>Fusarium specimens isolated from Avocado Roots.</title>
        <authorList>
            <person name="Stajich J."/>
            <person name="Roper C."/>
            <person name="Heimlech-Rivalta G."/>
        </authorList>
    </citation>
    <scope>NUCLEOTIDE SEQUENCE</scope>
    <source>
        <strain evidence="1">CF00136</strain>
    </source>
</reference>
<dbReference type="Gene3D" id="3.80.10.10">
    <property type="entry name" value="Ribonuclease Inhibitor"/>
    <property type="match status" value="1"/>
</dbReference>
<protein>
    <submittedName>
        <fullName evidence="1">Uncharacterized protein</fullName>
    </submittedName>
</protein>
<comment type="caution">
    <text evidence="1">The sequence shown here is derived from an EMBL/GenBank/DDBJ whole genome shotgun (WGS) entry which is preliminary data.</text>
</comment>
<dbReference type="SUPFAM" id="SSF52047">
    <property type="entry name" value="RNI-like"/>
    <property type="match status" value="1"/>
</dbReference>
<proteinExistence type="predicted"/>
<evidence type="ECO:0000313" key="1">
    <source>
        <dbReference type="EMBL" id="KAJ4267130.1"/>
    </source>
</evidence>
<evidence type="ECO:0000313" key="2">
    <source>
        <dbReference type="Proteomes" id="UP001152049"/>
    </source>
</evidence>